<gene>
    <name evidence="2" type="ORF">UFOPK2918_00967</name>
</gene>
<keyword evidence="1" id="KW-1133">Transmembrane helix</keyword>
<keyword evidence="1" id="KW-0812">Transmembrane</keyword>
<organism evidence="2">
    <name type="scientific">freshwater metagenome</name>
    <dbReference type="NCBI Taxonomy" id="449393"/>
    <lineage>
        <taxon>unclassified sequences</taxon>
        <taxon>metagenomes</taxon>
        <taxon>ecological metagenomes</taxon>
    </lineage>
</organism>
<dbReference type="AlphaFoldDB" id="A0A6J6WAS4"/>
<proteinExistence type="predicted"/>
<feature type="transmembrane region" description="Helical" evidence="1">
    <location>
        <begin position="72"/>
        <end position="97"/>
    </location>
</feature>
<keyword evidence="1" id="KW-0472">Membrane</keyword>
<reference evidence="2" key="1">
    <citation type="submission" date="2020-05" db="EMBL/GenBank/DDBJ databases">
        <authorList>
            <person name="Chiriac C."/>
            <person name="Salcher M."/>
            <person name="Ghai R."/>
            <person name="Kavagutti S V."/>
        </authorList>
    </citation>
    <scope>NUCLEOTIDE SEQUENCE</scope>
</reference>
<sequence>MPSPAFLSFSTTTGTSVANARASSTKSLFSFLGMRLIDVTPRFSSSAKTSCWRITAFLASTIACTSFAVKSFFIAIFTGAAFLTTAFLTGAAFLATAFFTGADFLAAAFLTGALFLTGAAFFAAAFFTGAAFFATAFFFTLFLSALNTATIVLWFLSASALMRWLYYNLSTGVNAHPKGQFRALFGEFESLSNHISN</sequence>
<dbReference type="EMBL" id="CAEZZT010000071">
    <property type="protein sequence ID" value="CAB4781460.1"/>
    <property type="molecule type" value="Genomic_DNA"/>
</dbReference>
<protein>
    <submittedName>
        <fullName evidence="2">Unannotated protein</fullName>
    </submittedName>
</protein>
<accession>A0A6J6WAS4</accession>
<evidence type="ECO:0000313" key="2">
    <source>
        <dbReference type="EMBL" id="CAB4781460.1"/>
    </source>
</evidence>
<feature type="transmembrane region" description="Helical" evidence="1">
    <location>
        <begin position="104"/>
        <end position="127"/>
    </location>
</feature>
<evidence type="ECO:0000256" key="1">
    <source>
        <dbReference type="SAM" id="Phobius"/>
    </source>
</evidence>
<name>A0A6J6WAS4_9ZZZZ</name>
<feature type="transmembrane region" description="Helical" evidence="1">
    <location>
        <begin position="133"/>
        <end position="156"/>
    </location>
</feature>